<evidence type="ECO:0000256" key="1">
    <source>
        <dbReference type="ARBA" id="ARBA00000085"/>
    </source>
</evidence>
<dbReference type="FunFam" id="3.30.565.10:FF:000006">
    <property type="entry name" value="Sensor histidine kinase WalK"/>
    <property type="match status" value="1"/>
</dbReference>
<dbReference type="SMART" id="SM00304">
    <property type="entry name" value="HAMP"/>
    <property type="match status" value="1"/>
</dbReference>
<evidence type="ECO:0000313" key="15">
    <source>
        <dbReference type="Proteomes" id="UP000191057"/>
    </source>
</evidence>
<dbReference type="Gene3D" id="3.30.565.10">
    <property type="entry name" value="Histidine kinase-like ATPase, C-terminal domain"/>
    <property type="match status" value="1"/>
</dbReference>
<keyword evidence="4" id="KW-1003">Cell membrane</keyword>
<dbReference type="SUPFAM" id="SSF55874">
    <property type="entry name" value="ATPase domain of HSP90 chaperone/DNA topoisomerase II/histidine kinase"/>
    <property type="match status" value="1"/>
</dbReference>
<dbReference type="CDD" id="cd00082">
    <property type="entry name" value="HisKA"/>
    <property type="match status" value="1"/>
</dbReference>
<evidence type="ECO:0000256" key="3">
    <source>
        <dbReference type="ARBA" id="ARBA00012438"/>
    </source>
</evidence>
<evidence type="ECO:0000256" key="6">
    <source>
        <dbReference type="ARBA" id="ARBA00022679"/>
    </source>
</evidence>
<dbReference type="AlphaFoldDB" id="A0A9W3TD23"/>
<accession>A0A9W3TD23</accession>
<dbReference type="PANTHER" id="PTHR45528">
    <property type="entry name" value="SENSOR HISTIDINE KINASE CPXA"/>
    <property type="match status" value="1"/>
</dbReference>
<evidence type="ECO:0000256" key="11">
    <source>
        <dbReference type="ARBA" id="ARBA00022989"/>
    </source>
</evidence>
<evidence type="ECO:0000256" key="12">
    <source>
        <dbReference type="ARBA" id="ARBA00023012"/>
    </source>
</evidence>
<comment type="catalytic activity">
    <reaction evidence="1">
        <text>ATP + protein L-histidine = ADP + protein N-phospho-L-histidine.</text>
        <dbReference type="EC" id="2.7.13.3"/>
    </reaction>
</comment>
<evidence type="ECO:0000256" key="9">
    <source>
        <dbReference type="ARBA" id="ARBA00022777"/>
    </source>
</evidence>
<evidence type="ECO:0000313" key="14">
    <source>
        <dbReference type="EMBL" id="AQY39111.1"/>
    </source>
</evidence>
<sequence>MIDHTKLKYNIFFSTRLNIKLIFIFLICFIAAVITFFLIAMKSANLLSYNQQIEKEAAIKERAIGITNDIQKGNLDSGHIEQIIPKIESVQQKNHNLSFLVLNYKGQIIYRSHNFQLQDNTPQELLQVKLNVTPNVRNPFFENFILFVSPVSFQDGIGYLMVQSPNPNKTISPAQYNQNLLLALISSILIFILLFLLFMIPITRYIKEIEQGIKRIVQKDWNHKIRVKGKDELSSLAFNINWMSNELRARFEKEREIERGKGEFITNISHDLRTPLTSIIGYLGLVNEKQYANEKELEIYIRNTYNLALKLKILINELFDYTKLSLPDAKIKKTKLEMGALLHQLVGEYIPIFEKKGLRVQQNIPNEEIWLCADIEKLVRVFDNLLSNTNKYSYQNSIIVVELNKKGNKAIISITNQTDHIESKEISKMFEKFYRIDKSRSSQIQGSGIGLAIVKRIVDLHKGEVWAESLGHSLSIHVELPLLLNNSRDRKNN</sequence>
<dbReference type="SUPFAM" id="SSF158472">
    <property type="entry name" value="HAMP domain-like"/>
    <property type="match status" value="1"/>
</dbReference>
<dbReference type="PROSITE" id="PS50109">
    <property type="entry name" value="HIS_KIN"/>
    <property type="match status" value="1"/>
</dbReference>
<protein>
    <recommendedName>
        <fullName evidence="3">histidine kinase</fullName>
        <ecNumber evidence="3">2.7.13.3</ecNumber>
    </recommendedName>
</protein>
<dbReference type="Gene3D" id="1.10.287.130">
    <property type="match status" value="1"/>
</dbReference>
<dbReference type="GO" id="GO:0000155">
    <property type="term" value="F:phosphorelay sensor kinase activity"/>
    <property type="evidence" value="ECO:0007669"/>
    <property type="project" value="InterPro"/>
</dbReference>
<evidence type="ECO:0000256" key="10">
    <source>
        <dbReference type="ARBA" id="ARBA00022840"/>
    </source>
</evidence>
<evidence type="ECO:0000256" key="13">
    <source>
        <dbReference type="ARBA" id="ARBA00023136"/>
    </source>
</evidence>
<evidence type="ECO:0000256" key="2">
    <source>
        <dbReference type="ARBA" id="ARBA00004651"/>
    </source>
</evidence>
<dbReference type="Pfam" id="PF00672">
    <property type="entry name" value="HAMP"/>
    <property type="match status" value="1"/>
</dbReference>
<dbReference type="InterPro" id="IPR003661">
    <property type="entry name" value="HisK_dim/P_dom"/>
</dbReference>
<dbReference type="PRINTS" id="PR00344">
    <property type="entry name" value="BCTRLSENSOR"/>
</dbReference>
<keyword evidence="7" id="KW-0812">Transmembrane</keyword>
<keyword evidence="9 14" id="KW-0418">Kinase</keyword>
<dbReference type="InterPro" id="IPR050398">
    <property type="entry name" value="HssS/ArlS-like"/>
</dbReference>
<dbReference type="InterPro" id="IPR036890">
    <property type="entry name" value="HATPase_C_sf"/>
</dbReference>
<comment type="subcellular location">
    <subcellularLocation>
        <location evidence="2">Cell membrane</location>
        <topology evidence="2">Multi-pass membrane protein</topology>
    </subcellularLocation>
</comment>
<dbReference type="Pfam" id="PF00512">
    <property type="entry name" value="HisKA"/>
    <property type="match status" value="1"/>
</dbReference>
<dbReference type="EMBL" id="CP020002">
    <property type="protein sequence ID" value="AQY39111.1"/>
    <property type="molecule type" value="Genomic_DNA"/>
</dbReference>
<organism evidence="14 15">
    <name type="scientific">Bacillus thuringiensis</name>
    <dbReference type="NCBI Taxonomy" id="1428"/>
    <lineage>
        <taxon>Bacteria</taxon>
        <taxon>Bacillati</taxon>
        <taxon>Bacillota</taxon>
        <taxon>Bacilli</taxon>
        <taxon>Bacillales</taxon>
        <taxon>Bacillaceae</taxon>
        <taxon>Bacillus</taxon>
        <taxon>Bacillus cereus group</taxon>
    </lineage>
</organism>
<dbReference type="EC" id="2.7.13.3" evidence="3"/>
<evidence type="ECO:0000256" key="5">
    <source>
        <dbReference type="ARBA" id="ARBA00022553"/>
    </source>
</evidence>
<gene>
    <name evidence="14" type="ORF">B4918_14540</name>
</gene>
<dbReference type="InterPro" id="IPR005467">
    <property type="entry name" value="His_kinase_dom"/>
</dbReference>
<dbReference type="SMART" id="SM00387">
    <property type="entry name" value="HATPase_c"/>
    <property type="match status" value="1"/>
</dbReference>
<proteinExistence type="predicted"/>
<dbReference type="Pfam" id="PF02518">
    <property type="entry name" value="HATPase_c"/>
    <property type="match status" value="1"/>
</dbReference>
<evidence type="ECO:0000256" key="7">
    <source>
        <dbReference type="ARBA" id="ARBA00022692"/>
    </source>
</evidence>
<name>A0A9W3TD23_BACTU</name>
<dbReference type="InterPro" id="IPR003660">
    <property type="entry name" value="HAMP_dom"/>
</dbReference>
<keyword evidence="12" id="KW-0902">Two-component regulatory system</keyword>
<keyword evidence="13" id="KW-0472">Membrane</keyword>
<keyword evidence="5" id="KW-0597">Phosphoprotein</keyword>
<keyword evidence="6" id="KW-0808">Transferase</keyword>
<dbReference type="RefSeq" id="WP_079245544.1">
    <property type="nucleotide sequence ID" value="NZ_JARSYF010000029.1"/>
</dbReference>
<dbReference type="CDD" id="cd06225">
    <property type="entry name" value="HAMP"/>
    <property type="match status" value="1"/>
</dbReference>
<dbReference type="InterPro" id="IPR036097">
    <property type="entry name" value="HisK_dim/P_sf"/>
</dbReference>
<evidence type="ECO:0000256" key="4">
    <source>
        <dbReference type="ARBA" id="ARBA00022475"/>
    </source>
</evidence>
<dbReference type="GO" id="GO:0005524">
    <property type="term" value="F:ATP binding"/>
    <property type="evidence" value="ECO:0007669"/>
    <property type="project" value="UniProtKB-KW"/>
</dbReference>
<reference evidence="14 15" key="1">
    <citation type="submission" date="2017-03" db="EMBL/GenBank/DDBJ databases">
        <title>Complete genome sequence of Bacillus thuringiensis L-7601, a novel melanin producing strain.</title>
        <authorList>
            <person name="Cai J."/>
            <person name="Cao Z."/>
            <person name="Tan T."/>
        </authorList>
    </citation>
    <scope>NUCLEOTIDE SEQUENCE [LARGE SCALE GENOMIC DNA]</scope>
    <source>
        <strain evidence="14 15">L-7601</strain>
    </source>
</reference>
<keyword evidence="8" id="KW-0547">Nucleotide-binding</keyword>
<dbReference type="Gene3D" id="6.10.340.10">
    <property type="match status" value="1"/>
</dbReference>
<dbReference type="GO" id="GO:0005886">
    <property type="term" value="C:plasma membrane"/>
    <property type="evidence" value="ECO:0007669"/>
    <property type="project" value="UniProtKB-SubCell"/>
</dbReference>
<dbReference type="PROSITE" id="PS50885">
    <property type="entry name" value="HAMP"/>
    <property type="match status" value="1"/>
</dbReference>
<keyword evidence="10" id="KW-0067">ATP-binding</keyword>
<dbReference type="SUPFAM" id="SSF47384">
    <property type="entry name" value="Homodimeric domain of signal transducing histidine kinase"/>
    <property type="match status" value="1"/>
</dbReference>
<dbReference type="InterPro" id="IPR003594">
    <property type="entry name" value="HATPase_dom"/>
</dbReference>
<dbReference type="PANTHER" id="PTHR45528:SF8">
    <property type="entry name" value="HISTIDINE KINASE"/>
    <property type="match status" value="1"/>
</dbReference>
<dbReference type="Proteomes" id="UP000191057">
    <property type="component" value="Chromosome"/>
</dbReference>
<evidence type="ECO:0000256" key="8">
    <source>
        <dbReference type="ARBA" id="ARBA00022741"/>
    </source>
</evidence>
<keyword evidence="11" id="KW-1133">Transmembrane helix</keyword>
<dbReference type="SMART" id="SM00388">
    <property type="entry name" value="HisKA"/>
    <property type="match status" value="1"/>
</dbReference>
<dbReference type="InterPro" id="IPR004358">
    <property type="entry name" value="Sig_transdc_His_kin-like_C"/>
</dbReference>